<evidence type="ECO:0000256" key="1">
    <source>
        <dbReference type="SAM" id="Coils"/>
    </source>
</evidence>
<dbReference type="GO" id="GO:0003700">
    <property type="term" value="F:DNA-binding transcription factor activity"/>
    <property type="evidence" value="ECO:0007669"/>
    <property type="project" value="InterPro"/>
</dbReference>
<feature type="region of interest" description="Disordered" evidence="2">
    <location>
        <begin position="161"/>
        <end position="186"/>
    </location>
</feature>
<dbReference type="Proteomes" id="UP000693970">
    <property type="component" value="Unassembled WGS sequence"/>
</dbReference>
<dbReference type="Pfam" id="PF00170">
    <property type="entry name" value="bZIP_1"/>
    <property type="match status" value="1"/>
</dbReference>
<keyword evidence="1" id="KW-0175">Coiled coil</keyword>
<comment type="caution">
    <text evidence="4">The sequence shown here is derived from an EMBL/GenBank/DDBJ whole genome shotgun (WGS) entry which is preliminary data.</text>
</comment>
<organism evidence="4 5">
    <name type="scientific">Nitzschia inconspicua</name>
    <dbReference type="NCBI Taxonomy" id="303405"/>
    <lineage>
        <taxon>Eukaryota</taxon>
        <taxon>Sar</taxon>
        <taxon>Stramenopiles</taxon>
        <taxon>Ochrophyta</taxon>
        <taxon>Bacillariophyta</taxon>
        <taxon>Bacillariophyceae</taxon>
        <taxon>Bacillariophycidae</taxon>
        <taxon>Bacillariales</taxon>
        <taxon>Bacillariaceae</taxon>
        <taxon>Nitzschia</taxon>
    </lineage>
</organism>
<evidence type="ECO:0000313" key="5">
    <source>
        <dbReference type="Proteomes" id="UP000693970"/>
    </source>
</evidence>
<feature type="compositionally biased region" description="Basic and acidic residues" evidence="2">
    <location>
        <begin position="30"/>
        <end position="39"/>
    </location>
</feature>
<name>A0A9K3LFF8_9STRA</name>
<proteinExistence type="predicted"/>
<feature type="region of interest" description="Disordered" evidence="2">
    <location>
        <begin position="1"/>
        <end position="47"/>
    </location>
</feature>
<sequence>MNDSTADAARKRRIAMRNQKRSSFTEDDPESNKRPRSSEIEDSSSVVEVIVEPVSSKPRPHITGIKKQSRYEPGVPMTREELKKWRKEARRVRNRESAAMSRKKNRERITELEIEVDEIKTKYAAALKMIIDLERSRNASDCASFTPTALRQDLMELRGNMSRPASPEGHVQTVSPPQSPSFPSSDVATQDLLFGIHPHDHGHSLTQDVSSVAQHYHDFHKYQQHQHINMISRPIASKIPPGADVAENSVGHDETSIHGISCHFDDRDNILMMKMMNEPHEPLPFADCEWQHGAEQPVDTITEYTTSSVSDNSSSCGSSHSDDCTEDFLQDQHPSVAESHNYEDTDLGEFLRDTFENVDVMAAMEDMPELAVV</sequence>
<reference evidence="4" key="2">
    <citation type="submission" date="2021-04" db="EMBL/GenBank/DDBJ databases">
        <authorList>
            <person name="Podell S."/>
        </authorList>
    </citation>
    <scope>NUCLEOTIDE SEQUENCE</scope>
    <source>
        <strain evidence="4">Hildebrandi</strain>
    </source>
</reference>
<evidence type="ECO:0000259" key="3">
    <source>
        <dbReference type="Pfam" id="PF00170"/>
    </source>
</evidence>
<feature type="compositionally biased region" description="Basic residues" evidence="2">
    <location>
        <begin position="10"/>
        <end position="20"/>
    </location>
</feature>
<reference evidence="4" key="1">
    <citation type="journal article" date="2021" name="Sci. Rep.">
        <title>Diploid genomic architecture of Nitzschia inconspicua, an elite biomass production diatom.</title>
        <authorList>
            <person name="Oliver A."/>
            <person name="Podell S."/>
            <person name="Pinowska A."/>
            <person name="Traller J.C."/>
            <person name="Smith S.R."/>
            <person name="McClure R."/>
            <person name="Beliaev A."/>
            <person name="Bohutskyi P."/>
            <person name="Hill E.A."/>
            <person name="Rabines A."/>
            <person name="Zheng H."/>
            <person name="Allen L.Z."/>
            <person name="Kuo A."/>
            <person name="Grigoriev I.V."/>
            <person name="Allen A.E."/>
            <person name="Hazlebeck D."/>
            <person name="Allen E.E."/>
        </authorList>
    </citation>
    <scope>NUCLEOTIDE SEQUENCE</scope>
    <source>
        <strain evidence="4">Hildebrandi</strain>
    </source>
</reference>
<keyword evidence="5" id="KW-1185">Reference proteome</keyword>
<feature type="domain" description="BZIP" evidence="3">
    <location>
        <begin position="83"/>
        <end position="124"/>
    </location>
</feature>
<feature type="coiled-coil region" evidence="1">
    <location>
        <begin position="102"/>
        <end position="129"/>
    </location>
</feature>
<accession>A0A9K3LFF8</accession>
<dbReference type="CDD" id="cd14686">
    <property type="entry name" value="bZIP"/>
    <property type="match status" value="1"/>
</dbReference>
<dbReference type="InterPro" id="IPR004827">
    <property type="entry name" value="bZIP"/>
</dbReference>
<dbReference type="OrthoDB" id="48969at2759"/>
<evidence type="ECO:0000256" key="2">
    <source>
        <dbReference type="SAM" id="MobiDB-lite"/>
    </source>
</evidence>
<evidence type="ECO:0000313" key="4">
    <source>
        <dbReference type="EMBL" id="KAG7360543.1"/>
    </source>
</evidence>
<dbReference type="AlphaFoldDB" id="A0A9K3LFF8"/>
<dbReference type="EMBL" id="JAGRRH010000013">
    <property type="protein sequence ID" value="KAG7360543.1"/>
    <property type="molecule type" value="Genomic_DNA"/>
</dbReference>
<gene>
    <name evidence="4" type="ORF">IV203_035642</name>
</gene>
<protein>
    <submittedName>
        <fullName evidence="4">BZIP transcription factor</fullName>
    </submittedName>
</protein>